<dbReference type="GO" id="GO:0005886">
    <property type="term" value="C:plasma membrane"/>
    <property type="evidence" value="ECO:0007669"/>
    <property type="project" value="TreeGrafter"/>
</dbReference>
<dbReference type="InterPro" id="IPR036259">
    <property type="entry name" value="MFS_trans_sf"/>
</dbReference>
<name>A0A0F7TPY9_PENBI</name>
<evidence type="ECO:0000313" key="8">
    <source>
        <dbReference type="Proteomes" id="UP000042958"/>
    </source>
</evidence>
<evidence type="ECO:0000256" key="5">
    <source>
        <dbReference type="SAM" id="Phobius"/>
    </source>
</evidence>
<evidence type="ECO:0000313" key="7">
    <source>
        <dbReference type="EMBL" id="CEJ58858.1"/>
    </source>
</evidence>
<dbReference type="InterPro" id="IPR020846">
    <property type="entry name" value="MFS_dom"/>
</dbReference>
<reference evidence="8" key="1">
    <citation type="journal article" date="2015" name="Genome Announc.">
        <title>Draft genome sequence of the fungus Penicillium brasilianum MG11.</title>
        <authorList>
            <person name="Horn F."/>
            <person name="Linde J."/>
            <person name="Mattern D.J."/>
            <person name="Walther G."/>
            <person name="Guthke R."/>
            <person name="Brakhage A.A."/>
            <person name="Valiante V."/>
        </authorList>
    </citation>
    <scope>NUCLEOTIDE SEQUENCE [LARGE SCALE GENOMIC DNA]</scope>
    <source>
        <strain evidence="8">MG11</strain>
    </source>
</reference>
<dbReference type="STRING" id="104259.A0A0F7TPY9"/>
<feature type="transmembrane region" description="Helical" evidence="5">
    <location>
        <begin position="185"/>
        <end position="207"/>
    </location>
</feature>
<dbReference type="PANTHER" id="PTHR23501:SF149">
    <property type="entry name" value="MULTIDRUG TRANSPORTER, PUTATIVE (AFU_ORTHOLOGUE AFUA_5G10430)-RELATED"/>
    <property type="match status" value="1"/>
</dbReference>
<feature type="transmembrane region" description="Helical" evidence="5">
    <location>
        <begin position="354"/>
        <end position="381"/>
    </location>
</feature>
<dbReference type="SUPFAM" id="SSF103473">
    <property type="entry name" value="MFS general substrate transporter"/>
    <property type="match status" value="2"/>
</dbReference>
<accession>A0A0F7TPY9</accession>
<feature type="transmembrane region" description="Helical" evidence="5">
    <location>
        <begin position="413"/>
        <end position="434"/>
    </location>
</feature>
<feature type="transmembrane region" description="Helical" evidence="5">
    <location>
        <begin position="127"/>
        <end position="146"/>
    </location>
</feature>
<keyword evidence="4 5" id="KW-0472">Membrane</keyword>
<dbReference type="PROSITE" id="PS50850">
    <property type="entry name" value="MFS"/>
    <property type="match status" value="1"/>
</dbReference>
<feature type="domain" description="Major facilitator superfamily (MFS) profile" evidence="6">
    <location>
        <begin position="61"/>
        <end position="551"/>
    </location>
</feature>
<evidence type="ECO:0000256" key="3">
    <source>
        <dbReference type="ARBA" id="ARBA00022989"/>
    </source>
</evidence>
<sequence>MGHPEISEDTFGYESKTTLGLRESIDDVTPVPAQESRLQLFETQPSPEEQQWTPDLRDWLVFVNILILAMMDSFDATVMMPVLPELANAFDKPFVTTLWVNTIYLIISAASQLYFTMMCDVFSHGPLWIIAGVLSTIGSGVCGGSMSLAELIIGRMVQGIGGGGATALCFVIMADTTPESIQSRYSCYILLVRLIGSMLGPAVGGLFIDKGSWTWACYFNFVFCGLGLLLIPISVDLRVSKNIPLRKLRIMDWSGATMALLGPSSILIGLGWGGTLYQWTEWRTLMPIAVGIAILIALVLYESMWALHPLFGAKIFRSPGEIMTYVGCFCHGFVMLCQMQYFSLYFLATKYYTATVAGLALLALTGLALTPAAVVGIVLASEPQCSKYLISGGWALTILTSGCSILLDRNTPTVGWVFLFFAAGLGHGLLLASYNIEIYDMPKSERRSSAAKPIVISNFLRAWGMAVAIPMGGVAFLNLFGDELQSLGLKRDVVNTANGYLVLMNQVQMSGDQRKAIQDASATALQIVWELITGVSVVGGLSSALLWRNKS</sequence>
<dbReference type="AlphaFoldDB" id="A0A0F7TPY9"/>
<dbReference type="Gene3D" id="1.20.1720.10">
    <property type="entry name" value="Multidrug resistance protein D"/>
    <property type="match status" value="1"/>
</dbReference>
<gene>
    <name evidence="7" type="ORF">PMG11_07504</name>
</gene>
<dbReference type="Gene3D" id="1.20.1250.20">
    <property type="entry name" value="MFS general substrate transporter like domains"/>
    <property type="match status" value="1"/>
</dbReference>
<dbReference type="InterPro" id="IPR011701">
    <property type="entry name" value="MFS"/>
</dbReference>
<keyword evidence="2 5" id="KW-0812">Transmembrane</keyword>
<feature type="transmembrane region" description="Helical" evidence="5">
    <location>
        <begin position="322"/>
        <end position="342"/>
    </location>
</feature>
<feature type="transmembrane region" description="Helical" evidence="5">
    <location>
        <begin position="152"/>
        <end position="173"/>
    </location>
</feature>
<dbReference type="PANTHER" id="PTHR23501">
    <property type="entry name" value="MAJOR FACILITATOR SUPERFAMILY"/>
    <property type="match status" value="1"/>
</dbReference>
<comment type="subcellular location">
    <subcellularLocation>
        <location evidence="1">Membrane</location>
        <topology evidence="1">Multi-pass membrane protein</topology>
    </subcellularLocation>
</comment>
<organism evidence="7 8">
    <name type="scientific">Penicillium brasilianum</name>
    <dbReference type="NCBI Taxonomy" id="104259"/>
    <lineage>
        <taxon>Eukaryota</taxon>
        <taxon>Fungi</taxon>
        <taxon>Dikarya</taxon>
        <taxon>Ascomycota</taxon>
        <taxon>Pezizomycotina</taxon>
        <taxon>Eurotiomycetes</taxon>
        <taxon>Eurotiomycetidae</taxon>
        <taxon>Eurotiales</taxon>
        <taxon>Aspergillaceae</taxon>
        <taxon>Penicillium</taxon>
    </lineage>
</organism>
<keyword evidence="8" id="KW-1185">Reference proteome</keyword>
<feature type="transmembrane region" description="Helical" evidence="5">
    <location>
        <begin position="388"/>
        <end position="407"/>
    </location>
</feature>
<feature type="transmembrane region" description="Helical" evidence="5">
    <location>
        <begin position="253"/>
        <end position="272"/>
    </location>
</feature>
<dbReference type="EMBL" id="CDHK01000006">
    <property type="protein sequence ID" value="CEJ58858.1"/>
    <property type="molecule type" value="Genomic_DNA"/>
</dbReference>
<feature type="transmembrane region" description="Helical" evidence="5">
    <location>
        <begin position="527"/>
        <end position="547"/>
    </location>
</feature>
<feature type="transmembrane region" description="Helical" evidence="5">
    <location>
        <begin position="59"/>
        <end position="82"/>
    </location>
</feature>
<dbReference type="PRINTS" id="PR01036">
    <property type="entry name" value="TCRTETB"/>
</dbReference>
<evidence type="ECO:0000256" key="1">
    <source>
        <dbReference type="ARBA" id="ARBA00004141"/>
    </source>
</evidence>
<feature type="transmembrane region" description="Helical" evidence="5">
    <location>
        <begin position="94"/>
        <end position="115"/>
    </location>
</feature>
<dbReference type="GO" id="GO:0022857">
    <property type="term" value="F:transmembrane transporter activity"/>
    <property type="evidence" value="ECO:0007669"/>
    <property type="project" value="InterPro"/>
</dbReference>
<feature type="transmembrane region" description="Helical" evidence="5">
    <location>
        <begin position="284"/>
        <end position="301"/>
    </location>
</feature>
<dbReference type="Pfam" id="PF07690">
    <property type="entry name" value="MFS_1"/>
    <property type="match status" value="1"/>
</dbReference>
<dbReference type="OrthoDB" id="2351791at2759"/>
<evidence type="ECO:0000256" key="4">
    <source>
        <dbReference type="ARBA" id="ARBA00023136"/>
    </source>
</evidence>
<evidence type="ECO:0000256" key="2">
    <source>
        <dbReference type="ARBA" id="ARBA00022692"/>
    </source>
</evidence>
<keyword evidence="3 5" id="KW-1133">Transmembrane helix</keyword>
<feature type="transmembrane region" description="Helical" evidence="5">
    <location>
        <begin position="455"/>
        <end position="480"/>
    </location>
</feature>
<protein>
    <recommendedName>
        <fullName evidence="6">Major facilitator superfamily (MFS) profile domain-containing protein</fullName>
    </recommendedName>
</protein>
<evidence type="ECO:0000259" key="6">
    <source>
        <dbReference type="PROSITE" id="PS50850"/>
    </source>
</evidence>
<dbReference type="Proteomes" id="UP000042958">
    <property type="component" value="Unassembled WGS sequence"/>
</dbReference>
<feature type="transmembrane region" description="Helical" evidence="5">
    <location>
        <begin position="213"/>
        <end position="233"/>
    </location>
</feature>
<proteinExistence type="predicted"/>